<dbReference type="EMBL" id="DF237329">
    <property type="protein sequence ID" value="GAQ87835.1"/>
    <property type="molecule type" value="Genomic_DNA"/>
</dbReference>
<dbReference type="GO" id="GO:0019783">
    <property type="term" value="F:ubiquitin-like protein peptidase activity"/>
    <property type="evidence" value="ECO:0007669"/>
    <property type="project" value="UniProtKB-ARBA"/>
</dbReference>
<dbReference type="Gene3D" id="3.90.70.130">
    <property type="match status" value="2"/>
</dbReference>
<keyword evidence="3" id="KW-0378">Hydrolase</keyword>
<dbReference type="GO" id="GO:0008270">
    <property type="term" value="F:zinc ion binding"/>
    <property type="evidence" value="ECO:0007669"/>
    <property type="project" value="UniProtKB-KW"/>
</dbReference>
<proteinExistence type="predicted"/>
<evidence type="ECO:0000256" key="1">
    <source>
        <dbReference type="ARBA" id="ARBA00022723"/>
    </source>
</evidence>
<dbReference type="OMA" id="KRHLQYN"/>
<evidence type="ECO:0000256" key="4">
    <source>
        <dbReference type="ARBA" id="ARBA00022833"/>
    </source>
</evidence>
<dbReference type="Pfam" id="PF07910">
    <property type="entry name" value="Peptidase_C78"/>
    <property type="match status" value="2"/>
</dbReference>
<evidence type="ECO:0000313" key="7">
    <source>
        <dbReference type="Proteomes" id="UP000054558"/>
    </source>
</evidence>
<dbReference type="PANTHER" id="PTHR48153:SF4">
    <property type="entry name" value="UBIQUITIN CARBOXYL-TERMINAL HYDROLASE MUG105"/>
    <property type="match status" value="1"/>
</dbReference>
<gene>
    <name evidence="6" type="ORF">KFL_003800110</name>
</gene>
<dbReference type="STRING" id="105231.A0A1Y1IA41"/>
<dbReference type="Proteomes" id="UP000054558">
    <property type="component" value="Unassembled WGS sequence"/>
</dbReference>
<dbReference type="InterPro" id="IPR000433">
    <property type="entry name" value="Znf_ZZ"/>
</dbReference>
<dbReference type="Gene3D" id="3.30.60.90">
    <property type="match status" value="1"/>
</dbReference>
<keyword evidence="1" id="KW-0479">Metal-binding</keyword>
<keyword evidence="4" id="KW-0862">Zinc</keyword>
<keyword evidence="7" id="KW-1185">Reference proteome</keyword>
<dbReference type="AlphaFoldDB" id="A0A1Y1IA41"/>
<evidence type="ECO:0000256" key="2">
    <source>
        <dbReference type="ARBA" id="ARBA00022771"/>
    </source>
</evidence>
<evidence type="ECO:0000256" key="3">
    <source>
        <dbReference type="ARBA" id="ARBA00022801"/>
    </source>
</evidence>
<protein>
    <recommendedName>
        <fullName evidence="5">ZZ-type domain-containing protein</fullName>
    </recommendedName>
</protein>
<feature type="domain" description="ZZ-type" evidence="5">
    <location>
        <begin position="213"/>
        <end position="256"/>
    </location>
</feature>
<dbReference type="SMART" id="SM00291">
    <property type="entry name" value="ZnF_ZZ"/>
    <property type="match status" value="1"/>
</dbReference>
<evidence type="ECO:0000259" key="5">
    <source>
        <dbReference type="SMART" id="SM00291"/>
    </source>
</evidence>
<dbReference type="SUPFAM" id="SSF57850">
    <property type="entry name" value="RING/U-box"/>
    <property type="match status" value="1"/>
</dbReference>
<organism evidence="6 7">
    <name type="scientific">Klebsormidium nitens</name>
    <name type="common">Green alga</name>
    <name type="synonym">Ulothrix nitens</name>
    <dbReference type="NCBI Taxonomy" id="105231"/>
    <lineage>
        <taxon>Eukaryota</taxon>
        <taxon>Viridiplantae</taxon>
        <taxon>Streptophyta</taxon>
        <taxon>Klebsormidiophyceae</taxon>
        <taxon>Klebsormidiales</taxon>
        <taxon>Klebsormidiaceae</taxon>
        <taxon>Klebsormidium</taxon>
    </lineage>
</organism>
<evidence type="ECO:0000313" key="6">
    <source>
        <dbReference type="EMBL" id="GAQ87835.1"/>
    </source>
</evidence>
<dbReference type="InterPro" id="IPR043145">
    <property type="entry name" value="Znf_ZZ_sf"/>
</dbReference>
<dbReference type="InterPro" id="IPR012462">
    <property type="entry name" value="UFSP1/2_DUB_cat"/>
</dbReference>
<dbReference type="OrthoDB" id="288987at2759"/>
<name>A0A1Y1IA41_KLENI</name>
<sequence length="429" mass="49043">MSLPWLDMEEAEGRWRALDRVARPEVGALETMDGDFHELERMTQPERNYSQIPEGLMRLLEARLKEGRGRSRAIIARHVDHFSCLKGEDKGWGCGWRNIQMFLSNLLANEEVRKVFPGEAAVPDIHSLQQWLEIAWKHGFDTEGAGQLDWKVVDTSKWIGTTECAVILRSLGIRASIVQFDASAAIKERAMGANRDADALETTVVTGSGYTEDFKRMRCARCKKCPIGKHYYRCTVKENYNVCGDCKAALDTEFNKHPVKRLNHFVRVEAPDCDSASTSKGGEAHFESDPKHGIRHNKLFGWVWRYFTEDLGLEKDGEVPKECEVRVVDKPPLYFQQQGHSRTIVGVRRAQRRPGGSPETSLLILEPCEETEELAAMLRGRDPAWRRVLEFGERELWKPVYQICYVRPGLMSQEELEKSKVLTSVNYKE</sequence>
<dbReference type="PANTHER" id="PTHR48153">
    <property type="entry name" value="UFM1-SPECIFIC PROTEASE 2"/>
    <property type="match status" value="1"/>
</dbReference>
<reference evidence="6 7" key="1">
    <citation type="journal article" date="2014" name="Nat. Commun.">
        <title>Klebsormidium flaccidum genome reveals primary factors for plant terrestrial adaptation.</title>
        <authorList>
            <person name="Hori K."/>
            <person name="Maruyama F."/>
            <person name="Fujisawa T."/>
            <person name="Togashi T."/>
            <person name="Yamamoto N."/>
            <person name="Seo M."/>
            <person name="Sato S."/>
            <person name="Yamada T."/>
            <person name="Mori H."/>
            <person name="Tajima N."/>
            <person name="Moriyama T."/>
            <person name="Ikeuchi M."/>
            <person name="Watanabe M."/>
            <person name="Wada H."/>
            <person name="Kobayashi K."/>
            <person name="Saito M."/>
            <person name="Masuda T."/>
            <person name="Sasaki-Sekimoto Y."/>
            <person name="Mashiguchi K."/>
            <person name="Awai K."/>
            <person name="Shimojima M."/>
            <person name="Masuda S."/>
            <person name="Iwai M."/>
            <person name="Nobusawa T."/>
            <person name="Narise T."/>
            <person name="Kondo S."/>
            <person name="Saito H."/>
            <person name="Sato R."/>
            <person name="Murakawa M."/>
            <person name="Ihara Y."/>
            <person name="Oshima-Yamada Y."/>
            <person name="Ohtaka K."/>
            <person name="Satoh M."/>
            <person name="Sonobe K."/>
            <person name="Ishii M."/>
            <person name="Ohtani R."/>
            <person name="Kanamori-Sato M."/>
            <person name="Honoki R."/>
            <person name="Miyazaki D."/>
            <person name="Mochizuki H."/>
            <person name="Umetsu J."/>
            <person name="Higashi K."/>
            <person name="Shibata D."/>
            <person name="Kamiya Y."/>
            <person name="Sato N."/>
            <person name="Nakamura Y."/>
            <person name="Tabata S."/>
            <person name="Ida S."/>
            <person name="Kurokawa K."/>
            <person name="Ohta H."/>
        </authorList>
    </citation>
    <scope>NUCLEOTIDE SEQUENCE [LARGE SCALE GENOMIC DNA]</scope>
    <source>
        <strain evidence="6 7">NIES-2285</strain>
    </source>
</reference>
<accession>A0A1Y1IA41</accession>
<keyword evidence="2" id="KW-0863">Zinc-finger</keyword>